<evidence type="ECO:0008006" key="3">
    <source>
        <dbReference type="Google" id="ProtNLM"/>
    </source>
</evidence>
<dbReference type="Pfam" id="PF10983">
    <property type="entry name" value="DUF2793"/>
    <property type="match status" value="1"/>
</dbReference>
<reference evidence="1 2" key="1">
    <citation type="submission" date="2017-07" db="EMBL/GenBank/DDBJ databases">
        <authorList>
            <person name="Sun Z.S."/>
            <person name="Albrecht U."/>
            <person name="Echele G."/>
            <person name="Lee C.C."/>
        </authorList>
    </citation>
    <scope>NUCLEOTIDE SEQUENCE [LARGE SCALE GENOMIC DNA]</scope>
    <source>
        <strain evidence="1 2">DSM 14827</strain>
    </source>
</reference>
<proteinExistence type="predicted"/>
<dbReference type="OrthoDB" id="564699at2"/>
<dbReference type="AlphaFoldDB" id="A0A239PPF1"/>
<dbReference type="Proteomes" id="UP000198307">
    <property type="component" value="Unassembled WGS sequence"/>
</dbReference>
<protein>
    <recommendedName>
        <fullName evidence="3">DUF2793 domain-containing protein</fullName>
    </recommendedName>
</protein>
<gene>
    <name evidence="1" type="ORF">SAMN05444959_102320</name>
</gene>
<dbReference type="InterPro" id="IPR021251">
    <property type="entry name" value="DUF2793"/>
</dbReference>
<evidence type="ECO:0000313" key="1">
    <source>
        <dbReference type="EMBL" id="SNT71802.1"/>
    </source>
</evidence>
<name>A0A239PPF1_9RHOB</name>
<sequence>MPTNETTRLAMPLLQPAQAQKHVTVNEALMRLDGLVNLVLQSVTRQQPPEVVFDGQCWGVPLGGAAGWSGQDGKIAIGANGGWQFVAPAVGMRAFIVDRGLNAVHDGQNWQAGAHTAGVLGSGMNCGMAEAEVDIVAGNSFDTPVVIPASALVIGAVARVKQTITGSLSSWRLGTGDADDRFGQRLGLSQDSWAQGILGTPMTYYQPAALRMTAEGGEFVGGRVSLAVHWLSLRLPM</sequence>
<keyword evidence="2" id="KW-1185">Reference proteome</keyword>
<organism evidence="1 2">
    <name type="scientific">Paracoccus seriniphilus</name>
    <dbReference type="NCBI Taxonomy" id="184748"/>
    <lineage>
        <taxon>Bacteria</taxon>
        <taxon>Pseudomonadati</taxon>
        <taxon>Pseudomonadota</taxon>
        <taxon>Alphaproteobacteria</taxon>
        <taxon>Rhodobacterales</taxon>
        <taxon>Paracoccaceae</taxon>
        <taxon>Paracoccus</taxon>
    </lineage>
</organism>
<accession>A0A239PPF1</accession>
<dbReference type="EMBL" id="FZQB01000002">
    <property type="protein sequence ID" value="SNT71802.1"/>
    <property type="molecule type" value="Genomic_DNA"/>
</dbReference>
<dbReference type="RefSeq" id="WP_089343145.1">
    <property type="nucleotide sequence ID" value="NZ_CP067129.1"/>
</dbReference>
<evidence type="ECO:0000313" key="2">
    <source>
        <dbReference type="Proteomes" id="UP000198307"/>
    </source>
</evidence>